<dbReference type="Proteomes" id="UP000640725">
    <property type="component" value="Unassembled WGS sequence"/>
</dbReference>
<proteinExistence type="predicted"/>
<gene>
    <name evidence="1" type="primary">yidD</name>
    <name evidence="1" type="ORF">IQ236_18505</name>
</gene>
<dbReference type="RefSeq" id="WP_193870661.1">
    <property type="nucleotide sequence ID" value="NZ_JADEWU010000050.1"/>
</dbReference>
<keyword evidence="2" id="KW-1185">Reference proteome</keyword>
<evidence type="ECO:0000313" key="1">
    <source>
        <dbReference type="EMBL" id="MBE9145193.1"/>
    </source>
</evidence>
<sequence>MLKTEHFVLNDVSTLADTVKRIALLDVGEITDDITRQAAISSIRAYQKHISPQKGFACAYRILYGSSCSENIKNIIEEVGLLDAIPLARQQFALCRDAKLIIQSNLLANHNNNNNCQDMFFGGLECCACIGDFT</sequence>
<evidence type="ECO:0000313" key="2">
    <source>
        <dbReference type="Proteomes" id="UP000640725"/>
    </source>
</evidence>
<dbReference type="InterPro" id="IPR002696">
    <property type="entry name" value="Membr_insert_effic_factor_YidD"/>
</dbReference>
<dbReference type="EMBL" id="JADEWU010000050">
    <property type="protein sequence ID" value="MBE9145193.1"/>
    <property type="molecule type" value="Genomic_DNA"/>
</dbReference>
<protein>
    <submittedName>
        <fullName evidence="1">Membrane protein insertion efficiency factor YidD</fullName>
    </submittedName>
</protein>
<name>A0ABR9UFF6_9CYAN</name>
<accession>A0ABR9UFF6</accession>
<organism evidence="1 2">
    <name type="scientific">Planktothrix mougeotii LEGE 06226</name>
    <dbReference type="NCBI Taxonomy" id="1828728"/>
    <lineage>
        <taxon>Bacteria</taxon>
        <taxon>Bacillati</taxon>
        <taxon>Cyanobacteriota</taxon>
        <taxon>Cyanophyceae</taxon>
        <taxon>Oscillatoriophycideae</taxon>
        <taxon>Oscillatoriales</taxon>
        <taxon>Microcoleaceae</taxon>
        <taxon>Planktothrix</taxon>
    </lineage>
</organism>
<reference evidence="1 2" key="1">
    <citation type="submission" date="2020-10" db="EMBL/GenBank/DDBJ databases">
        <authorList>
            <person name="Castelo-Branco R."/>
            <person name="Eusebio N."/>
            <person name="Adriana R."/>
            <person name="Vieira A."/>
            <person name="Brugerolle De Fraissinette N."/>
            <person name="Rezende De Castro R."/>
            <person name="Schneider M.P."/>
            <person name="Vasconcelos V."/>
            <person name="Leao P.N."/>
        </authorList>
    </citation>
    <scope>NUCLEOTIDE SEQUENCE [LARGE SCALE GENOMIC DNA]</scope>
    <source>
        <strain evidence="1 2">LEGE 06226</strain>
    </source>
</reference>
<dbReference type="NCBIfam" id="TIGR00278">
    <property type="entry name" value="membrane protein insertion efficiency factor YidD"/>
    <property type="match status" value="1"/>
</dbReference>
<comment type="caution">
    <text evidence="1">The sequence shown here is derived from an EMBL/GenBank/DDBJ whole genome shotgun (WGS) entry which is preliminary data.</text>
</comment>